<accession>A0A4R6Q0X6</accession>
<evidence type="ECO:0000313" key="2">
    <source>
        <dbReference type="Proteomes" id="UP000295500"/>
    </source>
</evidence>
<dbReference type="Proteomes" id="UP000295500">
    <property type="component" value="Unassembled WGS sequence"/>
</dbReference>
<gene>
    <name evidence="1" type="ORF">EV211_13912</name>
</gene>
<dbReference type="AlphaFoldDB" id="A0A4R6Q0X6"/>
<dbReference type="EMBL" id="SNXO01000039">
    <property type="protein sequence ID" value="TDP50347.1"/>
    <property type="molecule type" value="Genomic_DNA"/>
</dbReference>
<evidence type="ECO:0000313" key="1">
    <source>
        <dbReference type="EMBL" id="TDP50347.1"/>
    </source>
</evidence>
<sequence>MGLEIIKADDSIKWNKIVHSFKTYGVHYLCEYVRAFEHAGEGEPLLFYFEGSDTRAINVVMKRDIANDEHFSGKIECNKYFDYSTPYGHGGPIVEGPGYEDYNSAFVNYCNDNNIVCEFVRFGLFNTYKNLCCGITNGRSVGF</sequence>
<dbReference type="OrthoDB" id="9785911at2"/>
<comment type="caution">
    <text evidence="1">The sequence shown here is derived from an EMBL/GenBank/DDBJ whole genome shotgun (WGS) entry which is preliminary data.</text>
</comment>
<protein>
    <submittedName>
        <fullName evidence="1">Uncharacterized protein</fullName>
    </submittedName>
</protein>
<organism evidence="1 2">
    <name type="scientific">Aminicella lysinilytica</name>
    <dbReference type="NCBI Taxonomy" id="433323"/>
    <lineage>
        <taxon>Bacteria</taxon>
        <taxon>Bacillati</taxon>
        <taxon>Bacillota</taxon>
        <taxon>Clostridia</taxon>
        <taxon>Peptostreptococcales</taxon>
        <taxon>Anaerovoracaceae</taxon>
        <taxon>Aminicella</taxon>
    </lineage>
</organism>
<dbReference type="RefSeq" id="WP_133529110.1">
    <property type="nucleotide sequence ID" value="NZ_SNXO01000039.1"/>
</dbReference>
<keyword evidence="2" id="KW-1185">Reference proteome</keyword>
<reference evidence="1 2" key="1">
    <citation type="submission" date="2019-03" db="EMBL/GenBank/DDBJ databases">
        <title>Genomic Encyclopedia of Type Strains, Phase IV (KMG-IV): sequencing the most valuable type-strain genomes for metagenomic binning, comparative biology and taxonomic classification.</title>
        <authorList>
            <person name="Goeker M."/>
        </authorList>
    </citation>
    <scope>NUCLEOTIDE SEQUENCE [LARGE SCALE GENOMIC DNA]</scope>
    <source>
        <strain evidence="1 2">DSM 28287</strain>
    </source>
</reference>
<proteinExistence type="predicted"/>
<name>A0A4R6Q0X6_9FIRM</name>